<comment type="caution">
    <text evidence="1">The sequence shown here is derived from an EMBL/GenBank/DDBJ whole genome shotgun (WGS) entry which is preliminary data.</text>
</comment>
<proteinExistence type="predicted"/>
<dbReference type="InterPro" id="IPR013780">
    <property type="entry name" value="Glyco_hydro_b"/>
</dbReference>
<evidence type="ECO:0000313" key="2">
    <source>
        <dbReference type="Proteomes" id="UP001437256"/>
    </source>
</evidence>
<dbReference type="Gene3D" id="2.60.40.1180">
    <property type="entry name" value="Golgi alpha-mannosidase II"/>
    <property type="match status" value="1"/>
</dbReference>
<keyword evidence="2" id="KW-1185">Reference proteome</keyword>
<protein>
    <submittedName>
        <fullName evidence="1">Uncharacterized protein</fullName>
    </submittedName>
</protein>
<accession>A0ABR2ZQD4</accession>
<name>A0ABR2ZQD4_9AGAR</name>
<organism evidence="1 2">
    <name type="scientific">Marasmius tenuissimus</name>
    <dbReference type="NCBI Taxonomy" id="585030"/>
    <lineage>
        <taxon>Eukaryota</taxon>
        <taxon>Fungi</taxon>
        <taxon>Dikarya</taxon>
        <taxon>Basidiomycota</taxon>
        <taxon>Agaricomycotina</taxon>
        <taxon>Agaricomycetes</taxon>
        <taxon>Agaricomycetidae</taxon>
        <taxon>Agaricales</taxon>
        <taxon>Marasmiineae</taxon>
        <taxon>Marasmiaceae</taxon>
        <taxon>Marasmius</taxon>
    </lineage>
</organism>
<evidence type="ECO:0000313" key="1">
    <source>
        <dbReference type="EMBL" id="KAL0063520.1"/>
    </source>
</evidence>
<sequence length="128" mass="13882">MHAKPTYTTEETRQGPFSLLVSLVSNGGAFGSYYLDDGVSNPPGASATLSFVASDNQLQIRADGEFNIGQPLEEITILGVGERPSEVTVQDNAITTWEYEEGLQRLKLSDLTIDLNGNQDIAWHVNPA</sequence>
<dbReference type="EMBL" id="JBBXMP010000080">
    <property type="protein sequence ID" value="KAL0063520.1"/>
    <property type="molecule type" value="Genomic_DNA"/>
</dbReference>
<gene>
    <name evidence="1" type="ORF">AAF712_009617</name>
</gene>
<reference evidence="1 2" key="1">
    <citation type="submission" date="2024-05" db="EMBL/GenBank/DDBJ databases">
        <title>A draft genome resource for the thread blight pathogen Marasmius tenuissimus strain MS-2.</title>
        <authorList>
            <person name="Yulfo-Soto G.E."/>
            <person name="Baruah I.K."/>
            <person name="Amoako-Attah I."/>
            <person name="Bukari Y."/>
            <person name="Meinhardt L.W."/>
            <person name="Bailey B.A."/>
            <person name="Cohen S.P."/>
        </authorList>
    </citation>
    <scope>NUCLEOTIDE SEQUENCE [LARGE SCALE GENOMIC DNA]</scope>
    <source>
        <strain evidence="1 2">MS-2</strain>
    </source>
</reference>
<dbReference type="Proteomes" id="UP001437256">
    <property type="component" value="Unassembled WGS sequence"/>
</dbReference>